<reference evidence="1" key="1">
    <citation type="submission" date="2020-05" db="EMBL/GenBank/DDBJ databases">
        <title>Large-scale comparative analyses of tick genomes elucidate their genetic diversity and vector capacities.</title>
        <authorList>
            <person name="Jia N."/>
            <person name="Wang J."/>
            <person name="Shi W."/>
            <person name="Du L."/>
            <person name="Sun Y."/>
            <person name="Zhan W."/>
            <person name="Jiang J."/>
            <person name="Wang Q."/>
            <person name="Zhang B."/>
            <person name="Ji P."/>
            <person name="Sakyi L.B."/>
            <person name="Cui X."/>
            <person name="Yuan T."/>
            <person name="Jiang B."/>
            <person name="Yang W."/>
            <person name="Lam T.T.-Y."/>
            <person name="Chang Q."/>
            <person name="Ding S."/>
            <person name="Wang X."/>
            <person name="Zhu J."/>
            <person name="Ruan X."/>
            <person name="Zhao L."/>
            <person name="Wei J."/>
            <person name="Que T."/>
            <person name="Du C."/>
            <person name="Cheng J."/>
            <person name="Dai P."/>
            <person name="Han X."/>
            <person name="Huang E."/>
            <person name="Gao Y."/>
            <person name="Liu J."/>
            <person name="Shao H."/>
            <person name="Ye R."/>
            <person name="Li L."/>
            <person name="Wei W."/>
            <person name="Wang X."/>
            <person name="Wang C."/>
            <person name="Yang T."/>
            <person name="Huo Q."/>
            <person name="Li W."/>
            <person name="Guo W."/>
            <person name="Chen H."/>
            <person name="Zhou L."/>
            <person name="Ni X."/>
            <person name="Tian J."/>
            <person name="Zhou Y."/>
            <person name="Sheng Y."/>
            <person name="Liu T."/>
            <person name="Pan Y."/>
            <person name="Xia L."/>
            <person name="Li J."/>
            <person name="Zhao F."/>
            <person name="Cao W."/>
        </authorList>
    </citation>
    <scope>NUCLEOTIDE SEQUENCE</scope>
    <source>
        <strain evidence="1">Hyas-2018</strain>
    </source>
</reference>
<keyword evidence="2" id="KW-1185">Reference proteome</keyword>
<evidence type="ECO:0000313" key="1">
    <source>
        <dbReference type="EMBL" id="KAH6935416.1"/>
    </source>
</evidence>
<evidence type="ECO:0000313" key="2">
    <source>
        <dbReference type="Proteomes" id="UP000821845"/>
    </source>
</evidence>
<protein>
    <submittedName>
        <fullName evidence="1">Uncharacterized protein</fullName>
    </submittedName>
</protein>
<comment type="caution">
    <text evidence="1">The sequence shown here is derived from an EMBL/GenBank/DDBJ whole genome shotgun (WGS) entry which is preliminary data.</text>
</comment>
<gene>
    <name evidence="1" type="ORF">HPB50_005576</name>
</gene>
<accession>A0ACB7SKD1</accession>
<organism evidence="1 2">
    <name type="scientific">Hyalomma asiaticum</name>
    <name type="common">Tick</name>
    <dbReference type="NCBI Taxonomy" id="266040"/>
    <lineage>
        <taxon>Eukaryota</taxon>
        <taxon>Metazoa</taxon>
        <taxon>Ecdysozoa</taxon>
        <taxon>Arthropoda</taxon>
        <taxon>Chelicerata</taxon>
        <taxon>Arachnida</taxon>
        <taxon>Acari</taxon>
        <taxon>Parasitiformes</taxon>
        <taxon>Ixodida</taxon>
        <taxon>Ixodoidea</taxon>
        <taxon>Ixodidae</taxon>
        <taxon>Hyalomminae</taxon>
        <taxon>Hyalomma</taxon>
    </lineage>
</organism>
<proteinExistence type="predicted"/>
<dbReference type="Proteomes" id="UP000821845">
    <property type="component" value="Chromosome 3"/>
</dbReference>
<name>A0ACB7SKD1_HYAAI</name>
<dbReference type="EMBL" id="CM023483">
    <property type="protein sequence ID" value="KAH6935416.1"/>
    <property type="molecule type" value="Genomic_DNA"/>
</dbReference>
<sequence length="304" mass="35518">MDKRLTQCLNRTILQRSFCDFVVFLALKYHQGDSSLHCPTDDAFLVKFLRARKYNTQAAFENIKKYFKVRTEHPEMFKDLTPSRIPFDAACRKHRLITVSRQKDPMGRMAVLLKTGAWNTDICSLNDFFRVVLVIFEHYIHCEDSLERGVVVILDLKGLNFYHVAHYAPSSIRTVIKPLKHLFHDCMPLRLKGIYVINNPPIFDLLFGIAENFLKAKLVRRIRLFGYDLEELRQIMPDDVIPKEHGGTNESYDYGPLERELESEEDYYQKLGSYGYRNTPKTSVPGSNGLLTREKTLREEYVRL</sequence>